<comment type="caution">
    <text evidence="1">The sequence shown here is derived from an EMBL/GenBank/DDBJ whole genome shotgun (WGS) entry which is preliminary data.</text>
</comment>
<accession>G9YTE2</accession>
<name>G9YTE2_FLAPL</name>
<dbReference type="Proteomes" id="UP000004459">
    <property type="component" value="Unassembled WGS sequence"/>
</dbReference>
<sequence length="61" mass="7125">MSTIQFPLPNHFTSSSGRNPFRSVFAWRRKLRSIPLSLLSHPQPLRWVAGGHFFILMFISR</sequence>
<dbReference type="EMBL" id="AGCK01000232">
    <property type="protein sequence ID" value="EHM44021.1"/>
    <property type="molecule type" value="Genomic_DNA"/>
</dbReference>
<proteinExistence type="predicted"/>
<gene>
    <name evidence="1" type="ORF">HMPREF0372_02803</name>
</gene>
<organism evidence="1 2">
    <name type="scientific">Flavonifractor plautii ATCC 29863</name>
    <dbReference type="NCBI Taxonomy" id="411475"/>
    <lineage>
        <taxon>Bacteria</taxon>
        <taxon>Bacillati</taxon>
        <taxon>Bacillota</taxon>
        <taxon>Clostridia</taxon>
        <taxon>Eubacteriales</taxon>
        <taxon>Oscillospiraceae</taxon>
        <taxon>Flavonifractor</taxon>
    </lineage>
</organism>
<evidence type="ECO:0000313" key="1">
    <source>
        <dbReference type="EMBL" id="EHM44021.1"/>
    </source>
</evidence>
<evidence type="ECO:0000313" key="2">
    <source>
        <dbReference type="Proteomes" id="UP000004459"/>
    </source>
</evidence>
<dbReference type="HOGENOM" id="CLU_2915774_0_0_9"/>
<reference evidence="1 2" key="1">
    <citation type="submission" date="2011-08" db="EMBL/GenBank/DDBJ databases">
        <authorList>
            <person name="Weinstock G."/>
            <person name="Sodergren E."/>
            <person name="Clifton S."/>
            <person name="Fulton L."/>
            <person name="Fulton B."/>
            <person name="Courtney L."/>
            <person name="Fronick C."/>
            <person name="Harrison M."/>
            <person name="Strong C."/>
            <person name="Farmer C."/>
            <person name="Delahaunty K."/>
            <person name="Markovic C."/>
            <person name="Hall O."/>
            <person name="Minx P."/>
            <person name="Tomlinson C."/>
            <person name="Mitreva M."/>
            <person name="Hou S."/>
            <person name="Chen J."/>
            <person name="Wollam A."/>
            <person name="Pepin K.H."/>
            <person name="Johnson M."/>
            <person name="Bhonagiri V."/>
            <person name="Zhang X."/>
            <person name="Suruliraj S."/>
            <person name="Warren W."/>
            <person name="Chinwalla A."/>
            <person name="Mardis E.R."/>
            <person name="Wilson R.K."/>
        </authorList>
    </citation>
    <scope>NUCLEOTIDE SEQUENCE [LARGE SCALE GENOMIC DNA]</scope>
    <source>
        <strain evidence="1 2">ATCC 29863</strain>
    </source>
</reference>
<protein>
    <submittedName>
        <fullName evidence="1">Uncharacterized protein</fullName>
    </submittedName>
</protein>
<dbReference type="AlphaFoldDB" id="G9YTE2"/>